<organism evidence="9 10">
    <name type="scientific">Streptomyces coryli</name>
    <dbReference type="NCBI Taxonomy" id="1128680"/>
    <lineage>
        <taxon>Bacteria</taxon>
        <taxon>Bacillati</taxon>
        <taxon>Actinomycetota</taxon>
        <taxon>Actinomycetes</taxon>
        <taxon>Kitasatosporales</taxon>
        <taxon>Streptomycetaceae</taxon>
        <taxon>Streptomyces</taxon>
    </lineage>
</organism>
<dbReference type="SUPFAM" id="SSF88723">
    <property type="entry name" value="PIN domain-like"/>
    <property type="match status" value="1"/>
</dbReference>
<keyword evidence="6" id="KW-0460">Magnesium</keyword>
<evidence type="ECO:0000256" key="6">
    <source>
        <dbReference type="ARBA" id="ARBA00022842"/>
    </source>
</evidence>
<dbReference type="RefSeq" id="WP_165233548.1">
    <property type="nucleotide sequence ID" value="NZ_JAAKZV010000019.1"/>
</dbReference>
<keyword evidence="10" id="KW-1185">Reference proteome</keyword>
<comment type="similarity">
    <text evidence="7">Belongs to the PINc/VapC protein family.</text>
</comment>
<evidence type="ECO:0000313" key="10">
    <source>
        <dbReference type="Proteomes" id="UP000481583"/>
    </source>
</evidence>
<comment type="caution">
    <text evidence="9">The sequence shown here is derived from an EMBL/GenBank/DDBJ whole genome shotgun (WGS) entry which is preliminary data.</text>
</comment>
<dbReference type="AlphaFoldDB" id="A0A6G4TV95"/>
<gene>
    <name evidence="9" type="ORF">G5C51_07190</name>
</gene>
<evidence type="ECO:0000256" key="4">
    <source>
        <dbReference type="ARBA" id="ARBA00022723"/>
    </source>
</evidence>
<dbReference type="InterPro" id="IPR002716">
    <property type="entry name" value="PIN_dom"/>
</dbReference>
<dbReference type="PANTHER" id="PTHR33653:SF1">
    <property type="entry name" value="RIBONUCLEASE VAPC2"/>
    <property type="match status" value="1"/>
</dbReference>
<dbReference type="Proteomes" id="UP000481583">
    <property type="component" value="Unassembled WGS sequence"/>
</dbReference>
<keyword evidence="5" id="KW-0378">Hydrolase</keyword>
<keyword evidence="2" id="KW-1277">Toxin-antitoxin system</keyword>
<keyword evidence="3" id="KW-0540">Nuclease</keyword>
<evidence type="ECO:0000256" key="7">
    <source>
        <dbReference type="ARBA" id="ARBA00038093"/>
    </source>
</evidence>
<protein>
    <submittedName>
        <fullName evidence="9">PIN domain nuclease</fullName>
    </submittedName>
</protein>
<evidence type="ECO:0000259" key="8">
    <source>
        <dbReference type="Pfam" id="PF01850"/>
    </source>
</evidence>
<dbReference type="EMBL" id="JAAKZV010000019">
    <property type="protein sequence ID" value="NGN63692.1"/>
    <property type="molecule type" value="Genomic_DNA"/>
</dbReference>
<evidence type="ECO:0000256" key="5">
    <source>
        <dbReference type="ARBA" id="ARBA00022801"/>
    </source>
</evidence>
<dbReference type="GO" id="GO:0004518">
    <property type="term" value="F:nuclease activity"/>
    <property type="evidence" value="ECO:0007669"/>
    <property type="project" value="UniProtKB-KW"/>
</dbReference>
<dbReference type="Pfam" id="PF01850">
    <property type="entry name" value="PIN"/>
    <property type="match status" value="1"/>
</dbReference>
<dbReference type="PANTHER" id="PTHR33653">
    <property type="entry name" value="RIBONUCLEASE VAPC2"/>
    <property type="match status" value="1"/>
</dbReference>
<dbReference type="InterPro" id="IPR050556">
    <property type="entry name" value="Type_II_TA_system_RNase"/>
</dbReference>
<evidence type="ECO:0000256" key="1">
    <source>
        <dbReference type="ARBA" id="ARBA00001946"/>
    </source>
</evidence>
<feature type="domain" description="PIN" evidence="8">
    <location>
        <begin position="3"/>
        <end position="122"/>
    </location>
</feature>
<proteinExistence type="inferred from homology"/>
<evidence type="ECO:0000256" key="2">
    <source>
        <dbReference type="ARBA" id="ARBA00022649"/>
    </source>
</evidence>
<keyword evidence="4" id="KW-0479">Metal-binding</keyword>
<name>A0A6G4TV95_9ACTN</name>
<dbReference type="Gene3D" id="3.40.50.1010">
    <property type="entry name" value="5'-nuclease"/>
    <property type="match status" value="1"/>
</dbReference>
<dbReference type="GO" id="GO:0046872">
    <property type="term" value="F:metal ion binding"/>
    <property type="evidence" value="ECO:0007669"/>
    <property type="project" value="UniProtKB-KW"/>
</dbReference>
<dbReference type="InterPro" id="IPR029060">
    <property type="entry name" value="PIN-like_dom_sf"/>
</dbReference>
<evidence type="ECO:0000256" key="3">
    <source>
        <dbReference type="ARBA" id="ARBA00022722"/>
    </source>
</evidence>
<accession>A0A6G4TV95</accession>
<dbReference type="GO" id="GO:0016787">
    <property type="term" value="F:hydrolase activity"/>
    <property type="evidence" value="ECO:0007669"/>
    <property type="project" value="UniProtKB-KW"/>
</dbReference>
<dbReference type="CDD" id="cd18755">
    <property type="entry name" value="PIN_MtVapC3_VapC21-like"/>
    <property type="match status" value="1"/>
</dbReference>
<reference evidence="9 10" key="1">
    <citation type="submission" date="2020-02" db="EMBL/GenBank/DDBJ databases">
        <title>Whole-genome analyses of novel actinobacteria.</title>
        <authorList>
            <person name="Sahin N."/>
        </authorList>
    </citation>
    <scope>NUCLEOTIDE SEQUENCE [LARGE SCALE GENOMIC DNA]</scope>
    <source>
        <strain evidence="9 10">A7024</strain>
    </source>
</reference>
<comment type="cofactor">
    <cofactor evidence="1">
        <name>Mg(2+)</name>
        <dbReference type="ChEBI" id="CHEBI:18420"/>
    </cofactor>
</comment>
<evidence type="ECO:0000313" key="9">
    <source>
        <dbReference type="EMBL" id="NGN63692.1"/>
    </source>
</evidence>
<sequence length="135" mass="14843">MKYLADTSAVHLILRDPANDLGWNDTVATGIVGLGDITELEVMRSAMSTGHGTRLRTVLRDVFPWVPTPDGVYQRALEVQQLLIRHGEHRGAGPIDLLIAATAELSDLTLLHCDKDILAIAKHTQQPTEYIHRSG</sequence>